<dbReference type="AlphaFoldDB" id="A0A0A8Y5M7"/>
<name>A0A0A8Y5M7_ARUDO</name>
<reference evidence="1" key="1">
    <citation type="submission" date="2014-09" db="EMBL/GenBank/DDBJ databases">
        <authorList>
            <person name="Magalhaes I.L.F."/>
            <person name="Oliveira U."/>
            <person name="Santos F.R."/>
            <person name="Vidigal T.H.D.A."/>
            <person name="Brescovit A.D."/>
            <person name="Santos A.J."/>
        </authorList>
    </citation>
    <scope>NUCLEOTIDE SEQUENCE</scope>
    <source>
        <tissue evidence="1">Shoot tissue taken approximately 20 cm above the soil surface</tissue>
    </source>
</reference>
<organism evidence="1">
    <name type="scientific">Arundo donax</name>
    <name type="common">Giant reed</name>
    <name type="synonym">Donax arundinaceus</name>
    <dbReference type="NCBI Taxonomy" id="35708"/>
    <lineage>
        <taxon>Eukaryota</taxon>
        <taxon>Viridiplantae</taxon>
        <taxon>Streptophyta</taxon>
        <taxon>Embryophyta</taxon>
        <taxon>Tracheophyta</taxon>
        <taxon>Spermatophyta</taxon>
        <taxon>Magnoliopsida</taxon>
        <taxon>Liliopsida</taxon>
        <taxon>Poales</taxon>
        <taxon>Poaceae</taxon>
        <taxon>PACMAD clade</taxon>
        <taxon>Arundinoideae</taxon>
        <taxon>Arundineae</taxon>
        <taxon>Arundo</taxon>
    </lineage>
</organism>
<accession>A0A0A8Y5M7</accession>
<protein>
    <submittedName>
        <fullName evidence="1">Uncharacterized protein</fullName>
    </submittedName>
</protein>
<sequence length="72" mass="8024">MLTRSANMYEWTVKQFSSKKNKAATSWFVSSQCTLASKVAAGNGMLSCSSHQKIITNAYTGGDKKDIRHHRK</sequence>
<reference evidence="1" key="2">
    <citation type="journal article" date="2015" name="Data Brief">
        <title>Shoot transcriptome of the giant reed, Arundo donax.</title>
        <authorList>
            <person name="Barrero R.A."/>
            <person name="Guerrero F.D."/>
            <person name="Moolhuijzen P."/>
            <person name="Goolsby J.A."/>
            <person name="Tidwell J."/>
            <person name="Bellgard S.E."/>
            <person name="Bellgard M.I."/>
        </authorList>
    </citation>
    <scope>NUCLEOTIDE SEQUENCE</scope>
    <source>
        <tissue evidence="1">Shoot tissue taken approximately 20 cm above the soil surface</tissue>
    </source>
</reference>
<evidence type="ECO:0000313" key="1">
    <source>
        <dbReference type="EMBL" id="JAD21294.1"/>
    </source>
</evidence>
<proteinExistence type="predicted"/>
<dbReference type="EMBL" id="GBRH01276601">
    <property type="protein sequence ID" value="JAD21294.1"/>
    <property type="molecule type" value="Transcribed_RNA"/>
</dbReference>